<gene>
    <name evidence="3" type="ORF">E2N93_09455</name>
</gene>
<keyword evidence="2" id="KW-0472">Membrane</keyword>
<evidence type="ECO:0000256" key="2">
    <source>
        <dbReference type="SAM" id="Phobius"/>
    </source>
</evidence>
<dbReference type="EMBL" id="SNUZ01000013">
    <property type="protein sequence ID" value="MCL3788223.1"/>
    <property type="molecule type" value="Genomic_DNA"/>
</dbReference>
<organism evidence="3 4">
    <name type="scientific">Ruminococcus bromii</name>
    <dbReference type="NCBI Taxonomy" id="40518"/>
    <lineage>
        <taxon>Bacteria</taxon>
        <taxon>Bacillati</taxon>
        <taxon>Bacillota</taxon>
        <taxon>Clostridia</taxon>
        <taxon>Eubacteriales</taxon>
        <taxon>Oscillospiraceae</taxon>
        <taxon>Ruminococcus</taxon>
    </lineage>
</organism>
<accession>A0ABT0NKT0</accession>
<reference evidence="3 4" key="1">
    <citation type="submission" date="2019-03" db="EMBL/GenBank/DDBJ databases">
        <authorList>
            <person name="Molinero N."/>
            <person name="Sanchez B."/>
            <person name="Walker A."/>
            <person name="Duncan S."/>
            <person name="Delgado S."/>
            <person name="Margolles A."/>
        </authorList>
    </citation>
    <scope>NUCLEOTIDE SEQUENCE [LARGE SCALE GENOMIC DNA]</scope>
    <source>
        <strain evidence="3 4">IPLA60002</strain>
    </source>
</reference>
<feature type="compositionally biased region" description="Basic residues" evidence="1">
    <location>
        <begin position="37"/>
        <end position="54"/>
    </location>
</feature>
<dbReference type="RefSeq" id="WP_249377117.1">
    <property type="nucleotide sequence ID" value="NZ_SNUZ01000013.1"/>
</dbReference>
<evidence type="ECO:0000313" key="4">
    <source>
        <dbReference type="Proteomes" id="UP001056693"/>
    </source>
</evidence>
<proteinExistence type="predicted"/>
<evidence type="ECO:0000313" key="3">
    <source>
        <dbReference type="EMBL" id="MCL3788223.1"/>
    </source>
</evidence>
<name>A0ABT0NKT0_9FIRM</name>
<keyword evidence="2" id="KW-1133">Transmembrane helix</keyword>
<protein>
    <submittedName>
        <fullName evidence="3">Uncharacterized protein</fullName>
    </submittedName>
</protein>
<evidence type="ECO:0000256" key="1">
    <source>
        <dbReference type="SAM" id="MobiDB-lite"/>
    </source>
</evidence>
<feature type="region of interest" description="Disordered" evidence="1">
    <location>
        <begin position="32"/>
        <end position="63"/>
    </location>
</feature>
<feature type="transmembrane region" description="Helical" evidence="2">
    <location>
        <begin position="6"/>
        <end position="24"/>
    </location>
</feature>
<keyword evidence="4" id="KW-1185">Reference proteome</keyword>
<sequence length="63" mass="7352">MPDADLYVNVCIFVIISYAMRYPVKSILFKKPQSQQKNKKRNAATRHTSRRKAAQKITRQLSI</sequence>
<dbReference type="Proteomes" id="UP001056693">
    <property type="component" value="Unassembled WGS sequence"/>
</dbReference>
<comment type="caution">
    <text evidence="3">The sequence shown here is derived from an EMBL/GenBank/DDBJ whole genome shotgun (WGS) entry which is preliminary data.</text>
</comment>
<keyword evidence="2" id="KW-0812">Transmembrane</keyword>